<name>A0AAE3SID2_9BACT</name>
<evidence type="ECO:0000256" key="4">
    <source>
        <dbReference type="ARBA" id="ARBA00023284"/>
    </source>
</evidence>
<evidence type="ECO:0000256" key="2">
    <source>
        <dbReference type="ARBA" id="ARBA00022748"/>
    </source>
</evidence>
<organism evidence="6 7">
    <name type="scientific">Plebeiibacterium marinum</name>
    <dbReference type="NCBI Taxonomy" id="2992111"/>
    <lineage>
        <taxon>Bacteria</taxon>
        <taxon>Pseudomonadati</taxon>
        <taxon>Bacteroidota</taxon>
        <taxon>Bacteroidia</taxon>
        <taxon>Marinilabiliales</taxon>
        <taxon>Marinilabiliaceae</taxon>
        <taxon>Plebeiibacterium</taxon>
    </lineage>
</organism>
<dbReference type="Proteomes" id="UP001207408">
    <property type="component" value="Unassembled WGS sequence"/>
</dbReference>
<dbReference type="PROSITE" id="PS51352">
    <property type="entry name" value="THIOREDOXIN_2"/>
    <property type="match status" value="1"/>
</dbReference>
<dbReference type="GO" id="GO:0017004">
    <property type="term" value="P:cytochrome complex assembly"/>
    <property type="evidence" value="ECO:0007669"/>
    <property type="project" value="UniProtKB-KW"/>
</dbReference>
<dbReference type="GO" id="GO:0030313">
    <property type="term" value="C:cell envelope"/>
    <property type="evidence" value="ECO:0007669"/>
    <property type="project" value="UniProtKB-SubCell"/>
</dbReference>
<gene>
    <name evidence="6" type="ORF">OM074_03070</name>
</gene>
<reference evidence="6" key="1">
    <citation type="submission" date="2022-10" db="EMBL/GenBank/DDBJ databases">
        <authorList>
            <person name="Yu W.X."/>
        </authorList>
    </citation>
    <scope>NUCLEOTIDE SEQUENCE</scope>
    <source>
        <strain evidence="6">D04</strain>
    </source>
</reference>
<dbReference type="CDD" id="cd02966">
    <property type="entry name" value="TlpA_like_family"/>
    <property type="match status" value="1"/>
</dbReference>
<dbReference type="PANTHER" id="PTHR42852">
    <property type="entry name" value="THIOL:DISULFIDE INTERCHANGE PROTEIN DSBE"/>
    <property type="match status" value="1"/>
</dbReference>
<keyword evidence="4" id="KW-0676">Redox-active center</keyword>
<comment type="subcellular location">
    <subcellularLocation>
        <location evidence="1">Cell envelope</location>
    </subcellularLocation>
</comment>
<keyword evidence="3" id="KW-1015">Disulfide bond</keyword>
<accession>A0AAE3SID2</accession>
<evidence type="ECO:0000256" key="1">
    <source>
        <dbReference type="ARBA" id="ARBA00004196"/>
    </source>
</evidence>
<protein>
    <submittedName>
        <fullName evidence="6">TlpA family protein disulfide reductase</fullName>
    </submittedName>
</protein>
<dbReference type="RefSeq" id="WP_301197811.1">
    <property type="nucleotide sequence ID" value="NZ_JAPDPI010000003.1"/>
</dbReference>
<dbReference type="GO" id="GO:0016491">
    <property type="term" value="F:oxidoreductase activity"/>
    <property type="evidence" value="ECO:0007669"/>
    <property type="project" value="InterPro"/>
</dbReference>
<proteinExistence type="predicted"/>
<evidence type="ECO:0000256" key="3">
    <source>
        <dbReference type="ARBA" id="ARBA00023157"/>
    </source>
</evidence>
<evidence type="ECO:0000313" key="6">
    <source>
        <dbReference type="EMBL" id="MCW3804590.1"/>
    </source>
</evidence>
<dbReference type="SUPFAM" id="SSF52833">
    <property type="entry name" value="Thioredoxin-like"/>
    <property type="match status" value="1"/>
</dbReference>
<evidence type="ECO:0000259" key="5">
    <source>
        <dbReference type="PROSITE" id="PS51352"/>
    </source>
</evidence>
<dbReference type="Gene3D" id="3.40.30.10">
    <property type="entry name" value="Glutaredoxin"/>
    <property type="match status" value="1"/>
</dbReference>
<dbReference type="AlphaFoldDB" id="A0AAE3SID2"/>
<comment type="caution">
    <text evidence="6">The sequence shown here is derived from an EMBL/GenBank/DDBJ whole genome shotgun (WGS) entry which is preliminary data.</text>
</comment>
<dbReference type="EMBL" id="JAPDPI010000003">
    <property type="protein sequence ID" value="MCW3804590.1"/>
    <property type="molecule type" value="Genomic_DNA"/>
</dbReference>
<dbReference type="InterPro" id="IPR013766">
    <property type="entry name" value="Thioredoxin_domain"/>
</dbReference>
<sequence>MFENYAYKKVKGSNAISSSPGVASGGAISSSLINETKMIAVNKTPFSCAYYVNQTKVDTIFEETNVTIQGKIINPDSRREVGVRLFESFPNEFNRRTIVVPLKEDNTFEVRLKLNDIQVAEIIHKEMARVYLSPEDNIDVEVDLNHFDESIKVTGIGADNSNYCFKRFLFEEKENLCSRCLYDLSSKMTSESEADEFKDLFLNKLHQRQEFLNSNIKCLSPELYLAEYYDNLINCVNILNRFPDNQEYKRRQEGKTPLQINEDSYFSYQNIVHPDNDMMKFSNEYEHFIREYAFFYLGKKIDALSGKGNVVTGPDFYDQLYINRYALCNTLFSGTNQYILKYKTIEDALTRGSWKTANELYDKFNSDYPNASKTTILKEAFRKLSFVASGQPAFDFCLFDFEGNKVRLSDFKGKAVYIDFWSTYCGPCRASIERYGKEIHDRFKDEDVVFIYVALEYDLKRPKEFMEKNGIQGIQLIARGKEESLIREKYFFNGIPEYYIIDSNGLIVKRDAPRPYEIIQNPSILLDAIKIQSAKK</sequence>
<dbReference type="InterPro" id="IPR050553">
    <property type="entry name" value="Thioredoxin_ResA/DsbE_sf"/>
</dbReference>
<feature type="domain" description="Thioredoxin" evidence="5">
    <location>
        <begin position="387"/>
        <end position="534"/>
    </location>
</feature>
<dbReference type="InterPro" id="IPR036249">
    <property type="entry name" value="Thioredoxin-like_sf"/>
</dbReference>
<dbReference type="InterPro" id="IPR013740">
    <property type="entry name" value="Redoxin"/>
</dbReference>
<evidence type="ECO:0000313" key="7">
    <source>
        <dbReference type="Proteomes" id="UP001207408"/>
    </source>
</evidence>
<dbReference type="Pfam" id="PF08534">
    <property type="entry name" value="Redoxin"/>
    <property type="match status" value="1"/>
</dbReference>
<keyword evidence="2" id="KW-0201">Cytochrome c-type biogenesis</keyword>
<dbReference type="PANTHER" id="PTHR42852:SF6">
    <property type="entry name" value="THIOL:DISULFIDE INTERCHANGE PROTEIN DSBE"/>
    <property type="match status" value="1"/>
</dbReference>
<keyword evidence="7" id="KW-1185">Reference proteome</keyword>